<evidence type="ECO:0000256" key="5">
    <source>
        <dbReference type="ARBA" id="ARBA00022692"/>
    </source>
</evidence>
<feature type="transmembrane region" description="Helical" evidence="8">
    <location>
        <begin position="282"/>
        <end position="302"/>
    </location>
</feature>
<dbReference type="EMBL" id="JBBUTH010000009">
    <property type="protein sequence ID" value="MEK8052089.1"/>
    <property type="molecule type" value="Genomic_DNA"/>
</dbReference>
<evidence type="ECO:0000313" key="11">
    <source>
        <dbReference type="Proteomes" id="UP001365405"/>
    </source>
</evidence>
<evidence type="ECO:0000256" key="4">
    <source>
        <dbReference type="ARBA" id="ARBA00022475"/>
    </source>
</evidence>
<feature type="transmembrane region" description="Helical" evidence="8">
    <location>
        <begin position="181"/>
        <end position="200"/>
    </location>
</feature>
<keyword evidence="4" id="KW-1003">Cell membrane</keyword>
<feature type="transmembrane region" description="Helical" evidence="8">
    <location>
        <begin position="81"/>
        <end position="102"/>
    </location>
</feature>
<comment type="similarity">
    <text evidence="2">Belongs to the CitM (TC 2.A.11) transporter family.</text>
</comment>
<name>A0ABU9CJR3_9BURK</name>
<evidence type="ECO:0000256" key="6">
    <source>
        <dbReference type="ARBA" id="ARBA00022989"/>
    </source>
</evidence>
<organism evidence="10 11">
    <name type="scientific">Pseudaquabacterium inlustre</name>
    <dbReference type="NCBI Taxonomy" id="2984192"/>
    <lineage>
        <taxon>Bacteria</taxon>
        <taxon>Pseudomonadati</taxon>
        <taxon>Pseudomonadota</taxon>
        <taxon>Betaproteobacteria</taxon>
        <taxon>Burkholderiales</taxon>
        <taxon>Sphaerotilaceae</taxon>
        <taxon>Pseudaquabacterium</taxon>
    </lineage>
</organism>
<feature type="transmembrane region" description="Helical" evidence="8">
    <location>
        <begin position="231"/>
        <end position="248"/>
    </location>
</feature>
<sequence>MSSAGTWEAVAIFATVYLGMVLGGLPRLRLDRTGVALLGAIAVVGLGLMTPEAAAQAIHLPTIVLLFSFMVISAQMRLGGFYGAVTRAIVALPLSPAALMGVVVGVSAALSAVFSNDIVCLAVAPVLARACRQRALDAVPYLLGLACAANIGSAATLIGNPQNMLIGEVLKLPFGAYLREALPPVLAGLLALWALLAWPLRGAGLQPRIQTDAARRPADSDDEPPLDRWQTAKGLAVAGALVLVFLWGGWPRDVAALVGAGVLLLSQRFHSSRVMSLVDWELLVLFMGLFVVNAAFAQTGLARQAVAALAGQGIDLNQPLPLMGATLVLSNLVSNVPAVMLLLPVAHGAHVGPTLALISTLAGNLLIVGSIANIIVVDAARREGIAIDWRRHARTGVPVTLLTLGLAAGWLLWRAG</sequence>
<feature type="transmembrane region" description="Helical" evidence="8">
    <location>
        <begin position="322"/>
        <end position="343"/>
    </location>
</feature>
<feature type="transmembrane region" description="Helical" evidence="8">
    <location>
        <begin position="139"/>
        <end position="161"/>
    </location>
</feature>
<evidence type="ECO:0000256" key="8">
    <source>
        <dbReference type="SAM" id="Phobius"/>
    </source>
</evidence>
<evidence type="ECO:0000256" key="3">
    <source>
        <dbReference type="ARBA" id="ARBA00022448"/>
    </source>
</evidence>
<evidence type="ECO:0000256" key="1">
    <source>
        <dbReference type="ARBA" id="ARBA00004651"/>
    </source>
</evidence>
<dbReference type="Proteomes" id="UP001365405">
    <property type="component" value="Unassembled WGS sequence"/>
</dbReference>
<comment type="caution">
    <text evidence="10">The sequence shown here is derived from an EMBL/GenBank/DDBJ whole genome shotgun (WGS) entry which is preliminary data.</text>
</comment>
<feature type="transmembrane region" description="Helical" evidence="8">
    <location>
        <begin position="355"/>
        <end position="376"/>
    </location>
</feature>
<dbReference type="RefSeq" id="WP_341411806.1">
    <property type="nucleotide sequence ID" value="NZ_JBBUTH010000009.1"/>
</dbReference>
<dbReference type="PRINTS" id="PR00758">
    <property type="entry name" value="ARSENICPUMP"/>
</dbReference>
<comment type="subcellular location">
    <subcellularLocation>
        <location evidence="1">Cell membrane</location>
        <topology evidence="1">Multi-pass membrane protein</topology>
    </subcellularLocation>
</comment>
<dbReference type="InterPro" id="IPR000802">
    <property type="entry name" value="Arsenical_pump_ArsB"/>
</dbReference>
<keyword evidence="3" id="KW-0813">Transport</keyword>
<accession>A0ABU9CJR3</accession>
<evidence type="ECO:0000259" key="9">
    <source>
        <dbReference type="Pfam" id="PF03600"/>
    </source>
</evidence>
<keyword evidence="11" id="KW-1185">Reference proteome</keyword>
<keyword evidence="6 8" id="KW-1133">Transmembrane helix</keyword>
<feature type="transmembrane region" description="Helical" evidence="8">
    <location>
        <begin position="396"/>
        <end position="413"/>
    </location>
</feature>
<feature type="transmembrane region" description="Helical" evidence="8">
    <location>
        <begin position="56"/>
        <end position="74"/>
    </location>
</feature>
<proteinExistence type="inferred from homology"/>
<keyword evidence="5 8" id="KW-0812">Transmembrane</keyword>
<keyword evidence="7 8" id="KW-0472">Membrane</keyword>
<dbReference type="PANTHER" id="PTHR43302">
    <property type="entry name" value="TRANSPORTER ARSB-RELATED"/>
    <property type="match status" value="1"/>
</dbReference>
<feature type="transmembrane region" description="Helical" evidence="8">
    <location>
        <begin position="108"/>
        <end position="127"/>
    </location>
</feature>
<reference evidence="10 11" key="1">
    <citation type="submission" date="2024-04" db="EMBL/GenBank/DDBJ databases">
        <title>Novel species of the genus Ideonella isolated from streams.</title>
        <authorList>
            <person name="Lu H."/>
        </authorList>
    </citation>
    <scope>NUCLEOTIDE SEQUENCE [LARGE SCALE GENOMIC DNA]</scope>
    <source>
        <strain evidence="10 11">DXS22W</strain>
    </source>
</reference>
<dbReference type="CDD" id="cd01117">
    <property type="entry name" value="YbiR_permease"/>
    <property type="match status" value="1"/>
</dbReference>
<dbReference type="PANTHER" id="PTHR43302:SF5">
    <property type="entry name" value="TRANSPORTER ARSB-RELATED"/>
    <property type="match status" value="1"/>
</dbReference>
<gene>
    <name evidence="10" type="ORF">AACH10_17690</name>
</gene>
<feature type="transmembrane region" description="Helical" evidence="8">
    <location>
        <begin position="6"/>
        <end position="26"/>
    </location>
</feature>
<evidence type="ECO:0000313" key="10">
    <source>
        <dbReference type="EMBL" id="MEK8052089.1"/>
    </source>
</evidence>
<dbReference type="InterPro" id="IPR004680">
    <property type="entry name" value="Cit_transptr-like_dom"/>
</dbReference>
<protein>
    <submittedName>
        <fullName evidence="10">Anion transporter</fullName>
    </submittedName>
</protein>
<feature type="domain" description="Citrate transporter-like" evidence="9">
    <location>
        <begin position="30"/>
        <end position="358"/>
    </location>
</feature>
<evidence type="ECO:0000256" key="2">
    <source>
        <dbReference type="ARBA" id="ARBA00009843"/>
    </source>
</evidence>
<dbReference type="Pfam" id="PF03600">
    <property type="entry name" value="CitMHS"/>
    <property type="match status" value="1"/>
</dbReference>
<evidence type="ECO:0000256" key="7">
    <source>
        <dbReference type="ARBA" id="ARBA00023136"/>
    </source>
</evidence>
<feature type="transmembrane region" description="Helical" evidence="8">
    <location>
        <begin position="33"/>
        <end position="50"/>
    </location>
</feature>